<dbReference type="RefSeq" id="XP_033584131.1">
    <property type="nucleotide sequence ID" value="XM_033724709.1"/>
</dbReference>
<sequence>MPAAVYPRFQAAAQRGPRGLEKHPLLLFQRSLAAAAVAAWLDGSGQGVAMRLHLGKPRRPPTRPIEHRGLQMRAPPSSAVRDDARQCTIASMGEMASSSIRADGIQSTMMCDAALAPV</sequence>
<evidence type="ECO:0000313" key="4">
    <source>
        <dbReference type="RefSeq" id="XP_033584131.1"/>
    </source>
</evidence>
<organism evidence="2">
    <name type="scientific">Mytilinidion resinicola</name>
    <dbReference type="NCBI Taxonomy" id="574789"/>
    <lineage>
        <taxon>Eukaryota</taxon>
        <taxon>Fungi</taxon>
        <taxon>Dikarya</taxon>
        <taxon>Ascomycota</taxon>
        <taxon>Pezizomycotina</taxon>
        <taxon>Dothideomycetes</taxon>
        <taxon>Pleosporomycetidae</taxon>
        <taxon>Mytilinidiales</taxon>
        <taxon>Mytilinidiaceae</taxon>
        <taxon>Mytilinidion</taxon>
    </lineage>
</organism>
<accession>A0A6A6ZAD5</accession>
<dbReference type="GeneID" id="54465602"/>
<gene>
    <name evidence="2 4" type="ORF">BDZ99DRAFT_513420</name>
</gene>
<name>A0A6A6ZAD5_9PEZI</name>
<dbReference type="AlphaFoldDB" id="A0A6A6ZAD5"/>
<evidence type="ECO:0000256" key="1">
    <source>
        <dbReference type="SAM" id="MobiDB-lite"/>
    </source>
</evidence>
<dbReference type="Proteomes" id="UP000504636">
    <property type="component" value="Unplaced"/>
</dbReference>
<proteinExistence type="predicted"/>
<keyword evidence="3" id="KW-1185">Reference proteome</keyword>
<evidence type="ECO:0000313" key="2">
    <source>
        <dbReference type="EMBL" id="KAF2817167.1"/>
    </source>
</evidence>
<feature type="region of interest" description="Disordered" evidence="1">
    <location>
        <begin position="54"/>
        <end position="82"/>
    </location>
</feature>
<reference evidence="2 4" key="1">
    <citation type="journal article" date="2020" name="Stud. Mycol.">
        <title>101 Dothideomycetes genomes: a test case for predicting lifestyles and emergence of pathogens.</title>
        <authorList>
            <person name="Haridas S."/>
            <person name="Albert R."/>
            <person name="Binder M."/>
            <person name="Bloem J."/>
            <person name="Labutti K."/>
            <person name="Salamov A."/>
            <person name="Andreopoulos B."/>
            <person name="Baker S."/>
            <person name="Barry K."/>
            <person name="Bills G."/>
            <person name="Bluhm B."/>
            <person name="Cannon C."/>
            <person name="Castanera R."/>
            <person name="Culley D."/>
            <person name="Daum C."/>
            <person name="Ezra D."/>
            <person name="Gonzalez J."/>
            <person name="Henrissat B."/>
            <person name="Kuo A."/>
            <person name="Liang C."/>
            <person name="Lipzen A."/>
            <person name="Lutzoni F."/>
            <person name="Magnuson J."/>
            <person name="Mondo S."/>
            <person name="Nolan M."/>
            <person name="Ohm R."/>
            <person name="Pangilinan J."/>
            <person name="Park H.-J."/>
            <person name="Ramirez L."/>
            <person name="Alfaro M."/>
            <person name="Sun H."/>
            <person name="Tritt A."/>
            <person name="Yoshinaga Y."/>
            <person name="Zwiers L.-H."/>
            <person name="Turgeon B."/>
            <person name="Goodwin S."/>
            <person name="Spatafora J."/>
            <person name="Crous P."/>
            <person name="Grigoriev I."/>
        </authorList>
    </citation>
    <scope>NUCLEOTIDE SEQUENCE</scope>
    <source>
        <strain evidence="2 4">CBS 304.34</strain>
    </source>
</reference>
<protein>
    <submittedName>
        <fullName evidence="2 4">Uncharacterized protein</fullName>
    </submittedName>
</protein>
<dbReference type="EMBL" id="MU003692">
    <property type="protein sequence ID" value="KAF2817167.1"/>
    <property type="molecule type" value="Genomic_DNA"/>
</dbReference>
<reference evidence="4" key="2">
    <citation type="submission" date="2020-04" db="EMBL/GenBank/DDBJ databases">
        <authorList>
            <consortium name="NCBI Genome Project"/>
        </authorList>
    </citation>
    <scope>NUCLEOTIDE SEQUENCE</scope>
    <source>
        <strain evidence="4">CBS 304.34</strain>
    </source>
</reference>
<evidence type="ECO:0000313" key="3">
    <source>
        <dbReference type="Proteomes" id="UP000504636"/>
    </source>
</evidence>
<reference evidence="4" key="3">
    <citation type="submission" date="2025-04" db="UniProtKB">
        <authorList>
            <consortium name="RefSeq"/>
        </authorList>
    </citation>
    <scope>IDENTIFICATION</scope>
    <source>
        <strain evidence="4">CBS 304.34</strain>
    </source>
</reference>